<dbReference type="AlphaFoldDB" id="A0A811T834"/>
<proteinExistence type="predicted"/>
<reference evidence="1" key="1">
    <citation type="submission" date="2020-10" db="EMBL/GenBank/DDBJ databases">
        <authorList>
            <person name="Hahn C.J."/>
            <person name="Laso-Perez R."/>
            <person name="Vulcano F."/>
            <person name="Vaziourakis K.-M."/>
            <person name="Stokke R."/>
            <person name="Steen I.H."/>
            <person name="Teske A."/>
            <person name="Boetius A."/>
            <person name="Liebeke M."/>
            <person name="Amann R."/>
            <person name="Knittel K."/>
        </authorList>
    </citation>
    <scope>NUCLEOTIDE SEQUENCE</scope>
    <source>
        <strain evidence="1">Gfbio:e3339647-f889-4370-9287-4fb5cb688e4c:AG394J04_GoMArc1</strain>
    </source>
</reference>
<evidence type="ECO:0000313" key="1">
    <source>
        <dbReference type="EMBL" id="CAD6491639.1"/>
    </source>
</evidence>
<name>A0A811T834_9EURY</name>
<organism evidence="1 2">
    <name type="scientific">Candidatus Argoarchaeum ethanivorans</name>
    <dbReference type="NCBI Taxonomy" id="2608793"/>
    <lineage>
        <taxon>Archaea</taxon>
        <taxon>Methanobacteriati</taxon>
        <taxon>Methanobacteriota</taxon>
        <taxon>Stenosarchaea group</taxon>
        <taxon>Methanomicrobia</taxon>
        <taxon>Methanosarcinales</taxon>
        <taxon>Methanosarcinales incertae sedis</taxon>
        <taxon>GOM Arc I cluster</taxon>
        <taxon>Candidatus Argoarchaeum</taxon>
    </lineage>
</organism>
<comment type="caution">
    <text evidence="1">The sequence shown here is derived from an EMBL/GenBank/DDBJ whole genome shotgun (WGS) entry which is preliminary data.</text>
</comment>
<sequence length="89" mass="10252">MINIMSDSVGSGTFSKKIIVKTYKQVSGYIPNFRNTILICGKKPKEWHPTDNSIETFKRYYSHIGKYNLDNLPDEVLLNEILKVDGKKE</sequence>
<dbReference type="Proteomes" id="UP000603056">
    <property type="component" value="Unassembled WGS sequence"/>
</dbReference>
<protein>
    <submittedName>
        <fullName evidence="1">Uncharacterized protein</fullName>
    </submittedName>
</protein>
<gene>
    <name evidence="1" type="ORF">FFODKBPE_00180</name>
</gene>
<evidence type="ECO:0000313" key="2">
    <source>
        <dbReference type="Proteomes" id="UP000603056"/>
    </source>
</evidence>
<dbReference type="EMBL" id="CAJHIP010000004">
    <property type="protein sequence ID" value="CAD6491639.1"/>
    <property type="molecule type" value="Genomic_DNA"/>
</dbReference>
<accession>A0A811T834</accession>